<dbReference type="EMBL" id="JBCGBO010000005">
    <property type="protein sequence ID" value="KAK9198527.1"/>
    <property type="molecule type" value="Genomic_DNA"/>
</dbReference>
<reference evidence="1 2" key="1">
    <citation type="submission" date="2024-05" db="EMBL/GenBank/DDBJ databases">
        <title>Haplotype-resolved chromosome-level genome assembly of Huyou (Citrus changshanensis).</title>
        <authorList>
            <person name="Miao C."/>
            <person name="Chen W."/>
            <person name="Wu Y."/>
            <person name="Wang L."/>
            <person name="Zhao S."/>
            <person name="Grierson D."/>
            <person name="Xu C."/>
            <person name="Chen K."/>
        </authorList>
    </citation>
    <scope>NUCLEOTIDE SEQUENCE [LARGE SCALE GENOMIC DNA]</scope>
    <source>
        <strain evidence="1">01-14</strain>
        <tissue evidence="1">Leaf</tissue>
    </source>
</reference>
<proteinExistence type="predicted"/>
<dbReference type="Proteomes" id="UP001428341">
    <property type="component" value="Unassembled WGS sequence"/>
</dbReference>
<name>A0AAP0M5P4_9ROSI</name>
<comment type="caution">
    <text evidence="1">The sequence shown here is derived from an EMBL/GenBank/DDBJ whole genome shotgun (WGS) entry which is preliminary data.</text>
</comment>
<accession>A0AAP0M5P4</accession>
<organism evidence="1 2">
    <name type="scientific">Citrus x changshan-huyou</name>
    <dbReference type="NCBI Taxonomy" id="2935761"/>
    <lineage>
        <taxon>Eukaryota</taxon>
        <taxon>Viridiplantae</taxon>
        <taxon>Streptophyta</taxon>
        <taxon>Embryophyta</taxon>
        <taxon>Tracheophyta</taxon>
        <taxon>Spermatophyta</taxon>
        <taxon>Magnoliopsida</taxon>
        <taxon>eudicotyledons</taxon>
        <taxon>Gunneridae</taxon>
        <taxon>Pentapetalae</taxon>
        <taxon>rosids</taxon>
        <taxon>malvids</taxon>
        <taxon>Sapindales</taxon>
        <taxon>Rutaceae</taxon>
        <taxon>Aurantioideae</taxon>
        <taxon>Citrus</taxon>
    </lineage>
</organism>
<dbReference type="AlphaFoldDB" id="A0AAP0M5P4"/>
<gene>
    <name evidence="1" type="ORF">WN944_013712</name>
</gene>
<evidence type="ECO:0000313" key="1">
    <source>
        <dbReference type="EMBL" id="KAK9198527.1"/>
    </source>
</evidence>
<evidence type="ECO:0000313" key="2">
    <source>
        <dbReference type="Proteomes" id="UP001428341"/>
    </source>
</evidence>
<sequence>MVSTEIIILKHQHLVPGREICVMSKNCLNELLQKLKLEKKLQSTESDIGGRFPGARDEGDSEVDEWLVFNSLSTIFAIDQSGLQTLLSTNNEQKEFEKTIYEYCLVRLDREK</sequence>
<protein>
    <submittedName>
        <fullName evidence="1">Uncharacterized protein</fullName>
    </submittedName>
</protein>
<keyword evidence="2" id="KW-1185">Reference proteome</keyword>